<gene>
    <name evidence="5" type="ORF">EC957_006895</name>
</gene>
<dbReference type="InterPro" id="IPR015915">
    <property type="entry name" value="Kelch-typ_b-propeller"/>
</dbReference>
<dbReference type="EMBL" id="JAAAXW010000313">
    <property type="protein sequence ID" value="KAF9538357.1"/>
    <property type="molecule type" value="Genomic_DNA"/>
</dbReference>
<keyword evidence="4" id="KW-0472">Membrane</keyword>
<dbReference type="PANTHER" id="PTHR46093:SF18">
    <property type="entry name" value="FIBRONECTIN TYPE-III DOMAIN-CONTAINING PROTEIN"/>
    <property type="match status" value="1"/>
</dbReference>
<keyword evidence="4" id="KW-1133">Transmembrane helix</keyword>
<evidence type="ECO:0000256" key="2">
    <source>
        <dbReference type="ARBA" id="ARBA00022737"/>
    </source>
</evidence>
<feature type="compositionally biased region" description="Polar residues" evidence="3">
    <location>
        <begin position="514"/>
        <end position="536"/>
    </location>
</feature>
<dbReference type="SUPFAM" id="SSF117281">
    <property type="entry name" value="Kelch motif"/>
    <property type="match status" value="1"/>
</dbReference>
<proteinExistence type="predicted"/>
<feature type="region of interest" description="Disordered" evidence="3">
    <location>
        <begin position="424"/>
        <end position="444"/>
    </location>
</feature>
<organism evidence="5 6">
    <name type="scientific">Mortierella hygrophila</name>
    <dbReference type="NCBI Taxonomy" id="979708"/>
    <lineage>
        <taxon>Eukaryota</taxon>
        <taxon>Fungi</taxon>
        <taxon>Fungi incertae sedis</taxon>
        <taxon>Mucoromycota</taxon>
        <taxon>Mortierellomycotina</taxon>
        <taxon>Mortierellomycetes</taxon>
        <taxon>Mortierellales</taxon>
        <taxon>Mortierellaceae</taxon>
        <taxon>Mortierella</taxon>
    </lineage>
</organism>
<keyword evidence="2" id="KW-0677">Repeat</keyword>
<dbReference type="PANTHER" id="PTHR46093">
    <property type="entry name" value="ACYL-COA-BINDING DOMAIN-CONTAINING PROTEIN 5"/>
    <property type="match status" value="1"/>
</dbReference>
<feature type="transmembrane region" description="Helical" evidence="4">
    <location>
        <begin position="377"/>
        <end position="397"/>
    </location>
</feature>
<reference evidence="5" key="1">
    <citation type="journal article" date="2020" name="Fungal Divers.">
        <title>Resolving the Mortierellaceae phylogeny through synthesis of multi-gene phylogenetics and phylogenomics.</title>
        <authorList>
            <person name="Vandepol N."/>
            <person name="Liber J."/>
            <person name="Desiro A."/>
            <person name="Na H."/>
            <person name="Kennedy M."/>
            <person name="Barry K."/>
            <person name="Grigoriev I.V."/>
            <person name="Miller A.N."/>
            <person name="O'Donnell K."/>
            <person name="Stajich J.E."/>
            <person name="Bonito G."/>
        </authorList>
    </citation>
    <scope>NUCLEOTIDE SEQUENCE</scope>
    <source>
        <strain evidence="5">NRRL 2591</strain>
    </source>
</reference>
<dbReference type="Gene3D" id="2.120.10.80">
    <property type="entry name" value="Kelch-type beta propeller"/>
    <property type="match status" value="1"/>
</dbReference>
<dbReference type="CDD" id="cd12087">
    <property type="entry name" value="TM_EGFR-like"/>
    <property type="match status" value="1"/>
</dbReference>
<feature type="region of interest" description="Disordered" evidence="3">
    <location>
        <begin position="457"/>
        <end position="637"/>
    </location>
</feature>
<evidence type="ECO:0000256" key="4">
    <source>
        <dbReference type="SAM" id="Phobius"/>
    </source>
</evidence>
<dbReference type="Pfam" id="PF24681">
    <property type="entry name" value="Kelch_KLHDC2_KLHL20_DRC7"/>
    <property type="match status" value="1"/>
</dbReference>
<name>A0A9P6EZ46_9FUNG</name>
<keyword evidence="1" id="KW-0880">Kelch repeat</keyword>
<dbReference type="AlphaFoldDB" id="A0A9P6EZ46"/>
<accession>A0A9P6EZ46</accession>
<feature type="compositionally biased region" description="Low complexity" evidence="3">
    <location>
        <begin position="542"/>
        <end position="570"/>
    </location>
</feature>
<evidence type="ECO:0008006" key="7">
    <source>
        <dbReference type="Google" id="ProtNLM"/>
    </source>
</evidence>
<feature type="region of interest" description="Disordered" evidence="3">
    <location>
        <begin position="320"/>
        <end position="370"/>
    </location>
</feature>
<evidence type="ECO:0000313" key="5">
    <source>
        <dbReference type="EMBL" id="KAF9538357.1"/>
    </source>
</evidence>
<protein>
    <recommendedName>
        <fullName evidence="7">Galactose oxidase</fullName>
    </recommendedName>
</protein>
<evidence type="ECO:0000256" key="1">
    <source>
        <dbReference type="ARBA" id="ARBA00022441"/>
    </source>
</evidence>
<sequence>MAQVAPSAVQDMAFGRSGSDFYIQGGYVAINSVSQAVSSQLVALDLSSPWGVTSPAWRALANGTASRSFYGASLPTNKTFLTFKYVDPNQYTIADYDVTTNSWSLPKPVTAVTDILSYGLRPVVDPTSGLVYIAGIAGMNVYNPTTQLWTAPAPISGLTARYFGSAMYNTARKTIMYVGGYNYGVVPSHFDPVVVVTEFSPSTSTWTVLTTSGTPPSPRADHCSAISEDGKTLVVFGGRTSIVTPTFTGSIYLLDITTGVWSTGIAQSTPRIYMACTLVGDQFVAWGGSADANNTLPSVQPIVFDTTLKKWVDAYKPPQYYIDNSPKKPTPSSGAGSNGGSGSGGGGTGGGSGGGSNNNGDGPGAGSESTHSGIASIIGGVVGGLAVIGALVGFLVYRRRQNKRLDEVREQVSLQRMVIEAERSNKGVAQNSSNHHNEGGDGSAGAYTAAVAGVGSGYTSSNNGRKDNISTTITYPTPPAYSPNGNNKTTAHHQQDKNSAFSPHPPHKQGIAHTPNNPMVYTTAIGSPNMSSSSAAGLSPANSNNYHNNYDINHNSSTSNLLNNNNNNNSPRDPQLTKKSGGPQAVQILSGPQEYYSPVGRAPQTITDGVTDANFYYHEQESGRGRQNHPQEGGVQY</sequence>
<dbReference type="Proteomes" id="UP000723463">
    <property type="component" value="Unassembled WGS sequence"/>
</dbReference>
<comment type="caution">
    <text evidence="5">The sequence shown here is derived from an EMBL/GenBank/DDBJ whole genome shotgun (WGS) entry which is preliminary data.</text>
</comment>
<keyword evidence="4" id="KW-0812">Transmembrane</keyword>
<feature type="compositionally biased region" description="Gly residues" evidence="3">
    <location>
        <begin position="336"/>
        <end position="365"/>
    </location>
</feature>
<evidence type="ECO:0000313" key="6">
    <source>
        <dbReference type="Proteomes" id="UP000723463"/>
    </source>
</evidence>
<keyword evidence="6" id="KW-1185">Reference proteome</keyword>
<evidence type="ECO:0000256" key="3">
    <source>
        <dbReference type="SAM" id="MobiDB-lite"/>
    </source>
</evidence>